<reference evidence="2" key="1">
    <citation type="journal article" date="2020" name="Fungal Divers.">
        <title>Resolving the Mortierellaceae phylogeny through synthesis of multi-gene phylogenetics and phylogenomics.</title>
        <authorList>
            <person name="Vandepol N."/>
            <person name="Liber J."/>
            <person name="Desiro A."/>
            <person name="Na H."/>
            <person name="Kennedy M."/>
            <person name="Barry K."/>
            <person name="Grigoriev I.V."/>
            <person name="Miller A.N."/>
            <person name="O'Donnell K."/>
            <person name="Stajich J.E."/>
            <person name="Bonito G."/>
        </authorList>
    </citation>
    <scope>NUCLEOTIDE SEQUENCE</scope>
    <source>
        <strain evidence="2">NRRL 2769</strain>
    </source>
</reference>
<dbReference type="SUPFAM" id="SSF52047">
    <property type="entry name" value="RNI-like"/>
    <property type="match status" value="1"/>
</dbReference>
<comment type="caution">
    <text evidence="2">The sequence shown here is derived from an EMBL/GenBank/DDBJ whole genome shotgun (WGS) entry which is preliminary data.</text>
</comment>
<dbReference type="EMBL" id="JAAAID010001024">
    <property type="protein sequence ID" value="KAG0012181.1"/>
    <property type="molecule type" value="Genomic_DNA"/>
</dbReference>
<dbReference type="InterPro" id="IPR032675">
    <property type="entry name" value="LRR_dom_sf"/>
</dbReference>
<dbReference type="Gene3D" id="3.80.10.10">
    <property type="entry name" value="Ribonuclease Inhibitor"/>
    <property type="match status" value="1"/>
</dbReference>
<feature type="region of interest" description="Disordered" evidence="1">
    <location>
        <begin position="149"/>
        <end position="178"/>
    </location>
</feature>
<sequence length="408" mass="46239">MPVIWYIYNGFVMRSIPKEVVIKNSRHFRVFFHDRSFSGPFECKHLKALSISWWDTTLLPLIEANTDSMENLVWKGSPASSPARPTTLSDLDYDLLSRMTCTLEELQLSHWTISSRKFTQLLSSCKRLTRLYLTAVEWVDHDFDPNGLESPTGSPLSLQPSSPQSPQSPSPPISVTDTVYQQQPGQGISDLRLDISVSKEGAFVDLVRSCPDLENFALYSESTQDPRMLVHVLREHCPKLSGIEYVLRFSSALGGYDYMSDSEYSDLILCARQLKTLKIDIPWLDDAMVSALIMQSSTLESLSLRFQMQRSLPMRDADNICKILKYCTRLKNLSIVFSPHSLGRDETLRLFNEPWKCLDLETLELTDVTMAMESVQQGGGGNHDPLNQHPLQPFHWRLGSASRAVPDS</sequence>
<dbReference type="PANTHER" id="PTHR16134:SF119">
    <property type="entry name" value="AT02038P-RELATED"/>
    <property type="match status" value="1"/>
</dbReference>
<dbReference type="Proteomes" id="UP000703661">
    <property type="component" value="Unassembled WGS sequence"/>
</dbReference>
<dbReference type="PANTHER" id="PTHR16134">
    <property type="entry name" value="F-BOX/TPR REPEAT PROTEIN POF3"/>
    <property type="match status" value="1"/>
</dbReference>
<feature type="non-terminal residue" evidence="2">
    <location>
        <position position="408"/>
    </location>
</feature>
<proteinExistence type="predicted"/>
<keyword evidence="3" id="KW-1185">Reference proteome</keyword>
<feature type="compositionally biased region" description="Low complexity" evidence="1">
    <location>
        <begin position="154"/>
        <end position="165"/>
    </location>
</feature>
<name>A0A9P6MTM6_9FUNG</name>
<organism evidence="2 3">
    <name type="scientific">Entomortierella chlamydospora</name>
    <dbReference type="NCBI Taxonomy" id="101097"/>
    <lineage>
        <taxon>Eukaryota</taxon>
        <taxon>Fungi</taxon>
        <taxon>Fungi incertae sedis</taxon>
        <taxon>Mucoromycota</taxon>
        <taxon>Mortierellomycotina</taxon>
        <taxon>Mortierellomycetes</taxon>
        <taxon>Mortierellales</taxon>
        <taxon>Mortierellaceae</taxon>
        <taxon>Entomortierella</taxon>
    </lineage>
</organism>
<evidence type="ECO:0000256" key="1">
    <source>
        <dbReference type="SAM" id="MobiDB-lite"/>
    </source>
</evidence>
<protein>
    <recommendedName>
        <fullName evidence="4">F-box domain protein</fullName>
    </recommendedName>
</protein>
<accession>A0A9P6MTM6</accession>
<gene>
    <name evidence="2" type="ORF">BGZ80_000146</name>
</gene>
<evidence type="ECO:0000313" key="2">
    <source>
        <dbReference type="EMBL" id="KAG0012181.1"/>
    </source>
</evidence>
<evidence type="ECO:0000313" key="3">
    <source>
        <dbReference type="Proteomes" id="UP000703661"/>
    </source>
</evidence>
<dbReference type="AlphaFoldDB" id="A0A9P6MTM6"/>
<evidence type="ECO:0008006" key="4">
    <source>
        <dbReference type="Google" id="ProtNLM"/>
    </source>
</evidence>